<keyword evidence="2" id="KW-1185">Reference proteome</keyword>
<dbReference type="RefSeq" id="XP_023178538.2">
    <property type="nucleotide sequence ID" value="XM_023322770.2"/>
</dbReference>
<dbReference type="AlphaFoldDB" id="A0A6J1MCW5"/>
<dbReference type="OrthoDB" id="7862278at2759"/>
<protein>
    <submittedName>
        <fullName evidence="3">Uncharacterized protein LOC111604633 isoform X1</fullName>
    </submittedName>
</protein>
<evidence type="ECO:0000313" key="2">
    <source>
        <dbReference type="Proteomes" id="UP000504633"/>
    </source>
</evidence>
<dbReference type="OMA" id="KIIDYHN"/>
<sequence length="216" mass="24665">MSDPFIADPMSFLYLDILCTVLLEDTEDAVEEFNLKMNLIREQESICVENGKKLVSVDQFIGSMKTCIYQTELELQENEAQLVAIERLVSRYEASNLVFLKSPELIPLIPNSYMAFLQLLLSADRSTAQCNSLKEELTVYNNDAIDHLECPNLITQIMDYHLKALNTLENKLDKLQRLVQNVDKNYKAITKKLQINSLSNKCSCDMANIINDECVN</sequence>
<reference evidence="3" key="1">
    <citation type="submission" date="2025-08" db="UniProtKB">
        <authorList>
            <consortium name="RefSeq"/>
        </authorList>
    </citation>
    <scope>IDENTIFICATION</scope>
    <source>
        <strain evidence="3">15085-1641.00</strain>
        <tissue evidence="3">Whole body</tissue>
    </source>
</reference>
<proteinExistence type="predicted"/>
<name>A0A6J1MCW5_DROHY</name>
<dbReference type="Proteomes" id="UP000504633">
    <property type="component" value="Unplaced"/>
</dbReference>
<evidence type="ECO:0000313" key="3">
    <source>
        <dbReference type="RefSeq" id="XP_023178538.2"/>
    </source>
</evidence>
<evidence type="ECO:0000256" key="1">
    <source>
        <dbReference type="SAM" id="Coils"/>
    </source>
</evidence>
<keyword evidence="1" id="KW-0175">Coiled coil</keyword>
<gene>
    <name evidence="3" type="primary">LOC111604633</name>
</gene>
<dbReference type="GeneID" id="111604633"/>
<organism evidence="2 3">
    <name type="scientific">Drosophila hydei</name>
    <name type="common">Fruit fly</name>
    <dbReference type="NCBI Taxonomy" id="7224"/>
    <lineage>
        <taxon>Eukaryota</taxon>
        <taxon>Metazoa</taxon>
        <taxon>Ecdysozoa</taxon>
        <taxon>Arthropoda</taxon>
        <taxon>Hexapoda</taxon>
        <taxon>Insecta</taxon>
        <taxon>Pterygota</taxon>
        <taxon>Neoptera</taxon>
        <taxon>Endopterygota</taxon>
        <taxon>Diptera</taxon>
        <taxon>Brachycera</taxon>
        <taxon>Muscomorpha</taxon>
        <taxon>Ephydroidea</taxon>
        <taxon>Drosophilidae</taxon>
        <taxon>Drosophila</taxon>
    </lineage>
</organism>
<feature type="coiled-coil region" evidence="1">
    <location>
        <begin position="123"/>
        <end position="192"/>
    </location>
</feature>
<accession>A0A6J1MCW5</accession>
<dbReference type="KEGG" id="dhe:111604633"/>